<dbReference type="CDD" id="cd12148">
    <property type="entry name" value="fungal_TF_MHR"/>
    <property type="match status" value="1"/>
</dbReference>
<reference evidence="2" key="2">
    <citation type="journal article" date="2023" name="IMA Fungus">
        <title>Comparative genomic study of the Penicillium genus elucidates a diverse pangenome and 15 lateral gene transfer events.</title>
        <authorList>
            <person name="Petersen C."/>
            <person name="Sorensen T."/>
            <person name="Nielsen M.R."/>
            <person name="Sondergaard T.E."/>
            <person name="Sorensen J.L."/>
            <person name="Fitzpatrick D.A."/>
            <person name="Frisvad J.C."/>
            <person name="Nielsen K.L."/>
        </authorList>
    </citation>
    <scope>NUCLEOTIDE SEQUENCE</scope>
    <source>
        <strain evidence="2">IBT 29864</strain>
    </source>
</reference>
<comment type="caution">
    <text evidence="2">The sequence shown here is derived from an EMBL/GenBank/DDBJ whole genome shotgun (WGS) entry which is preliminary data.</text>
</comment>
<gene>
    <name evidence="2" type="ORF">N7496_011226</name>
</gene>
<dbReference type="GeneID" id="81443318"/>
<evidence type="ECO:0000313" key="2">
    <source>
        <dbReference type="EMBL" id="KAJ5358813.1"/>
    </source>
</evidence>
<keyword evidence="1" id="KW-0472">Membrane</keyword>
<proteinExistence type="predicted"/>
<dbReference type="RefSeq" id="XP_056550099.1">
    <property type="nucleotide sequence ID" value="XM_056704139.1"/>
</dbReference>
<evidence type="ECO:0000313" key="3">
    <source>
        <dbReference type="Proteomes" id="UP001147782"/>
    </source>
</evidence>
<name>A0A9W9RJQ6_9EURO</name>
<keyword evidence="1" id="KW-0812">Transmembrane</keyword>
<dbReference type="Proteomes" id="UP001147782">
    <property type="component" value="Unassembled WGS sequence"/>
</dbReference>
<dbReference type="EMBL" id="JAPZBS010000009">
    <property type="protein sequence ID" value="KAJ5358813.1"/>
    <property type="molecule type" value="Genomic_DNA"/>
</dbReference>
<protein>
    <recommendedName>
        <fullName evidence="4">Transcription factor domain-containing protein</fullName>
    </recommendedName>
</protein>
<organism evidence="2 3">
    <name type="scientific">Penicillium cataractarum</name>
    <dbReference type="NCBI Taxonomy" id="2100454"/>
    <lineage>
        <taxon>Eukaryota</taxon>
        <taxon>Fungi</taxon>
        <taxon>Dikarya</taxon>
        <taxon>Ascomycota</taxon>
        <taxon>Pezizomycotina</taxon>
        <taxon>Eurotiomycetes</taxon>
        <taxon>Eurotiomycetidae</taxon>
        <taxon>Eurotiales</taxon>
        <taxon>Aspergillaceae</taxon>
        <taxon>Penicillium</taxon>
    </lineage>
</organism>
<dbReference type="AlphaFoldDB" id="A0A9W9RJQ6"/>
<feature type="transmembrane region" description="Helical" evidence="1">
    <location>
        <begin position="361"/>
        <end position="384"/>
    </location>
</feature>
<keyword evidence="1" id="KW-1133">Transmembrane helix</keyword>
<keyword evidence="3" id="KW-1185">Reference proteome</keyword>
<evidence type="ECO:0008006" key="4">
    <source>
        <dbReference type="Google" id="ProtNLM"/>
    </source>
</evidence>
<accession>A0A9W9RJQ6</accession>
<sequence length="386" mass="43130">MLGDLPFNTDFDLDLNPVDLHFNGEGVGFEASPTLNHLFPLSARGSGNSTNLTNLTDPLPSAQFLLPQDSTQSYQDQRGSDDSLSWEISSWGADEQHLVQHYLATMTGYAKVDDYPRSANNLYTTAFSQSLSFKPLLYAILAFAASHLALENDTYFEKAAKYEQLAHDSFEACKEHASEPDSLLSALFVRAKRVHLIAGDIELFHRLITEATQIILSERGQRALKDPFSLAQRIAIRLALLDARASCYRLGGGALIKALRHIPAMSFIFDPESNQGSAPNALVSLLRADILRMKVGELDLRLRLQMESGDPVTSPVRTEEIRSLHKHIEHEIRQWEYQMSSRGHDPDDVTPTECVLEASTYAQYLVMMALHSAILYLYIIYVSISP</sequence>
<reference evidence="2" key="1">
    <citation type="submission" date="2022-11" db="EMBL/GenBank/DDBJ databases">
        <authorList>
            <person name="Petersen C."/>
        </authorList>
    </citation>
    <scope>NUCLEOTIDE SEQUENCE</scope>
    <source>
        <strain evidence="2">IBT 29864</strain>
    </source>
</reference>
<dbReference type="OrthoDB" id="648861at2759"/>
<evidence type="ECO:0000256" key="1">
    <source>
        <dbReference type="SAM" id="Phobius"/>
    </source>
</evidence>